<name>A0A0F9L5G0_9ZZZZ</name>
<sequence length="160" mass="18939">MNIPLFNQTNKDVHEGYLYNEAVRLSNEVRPKPYRPIKDFMGRVTGWAEAEWGFDPETAPYPDFTRWLNDNTIKKSESLFWHVIDIMIWRFEEKHTEIRNNLAPRHKTEFDLAVSENTKEVVESLGRRGYQNMVRRDGSLTNINSKVLKLTNDRVKIVKK</sequence>
<protein>
    <submittedName>
        <fullName evidence="1">Uncharacterized protein</fullName>
    </submittedName>
</protein>
<accession>A0A0F9L5G0</accession>
<dbReference type="EMBL" id="LAZR01006903">
    <property type="protein sequence ID" value="KKM88863.1"/>
    <property type="molecule type" value="Genomic_DNA"/>
</dbReference>
<comment type="caution">
    <text evidence="1">The sequence shown here is derived from an EMBL/GenBank/DDBJ whole genome shotgun (WGS) entry which is preliminary data.</text>
</comment>
<gene>
    <name evidence="1" type="ORF">LCGC14_1254420</name>
</gene>
<proteinExistence type="predicted"/>
<reference evidence="1" key="1">
    <citation type="journal article" date="2015" name="Nature">
        <title>Complex archaea that bridge the gap between prokaryotes and eukaryotes.</title>
        <authorList>
            <person name="Spang A."/>
            <person name="Saw J.H."/>
            <person name="Jorgensen S.L."/>
            <person name="Zaremba-Niedzwiedzka K."/>
            <person name="Martijn J."/>
            <person name="Lind A.E."/>
            <person name="van Eijk R."/>
            <person name="Schleper C."/>
            <person name="Guy L."/>
            <person name="Ettema T.J."/>
        </authorList>
    </citation>
    <scope>NUCLEOTIDE SEQUENCE</scope>
</reference>
<dbReference type="AlphaFoldDB" id="A0A0F9L5G0"/>
<organism evidence="1">
    <name type="scientific">marine sediment metagenome</name>
    <dbReference type="NCBI Taxonomy" id="412755"/>
    <lineage>
        <taxon>unclassified sequences</taxon>
        <taxon>metagenomes</taxon>
        <taxon>ecological metagenomes</taxon>
    </lineage>
</organism>
<evidence type="ECO:0000313" key="1">
    <source>
        <dbReference type="EMBL" id="KKM88863.1"/>
    </source>
</evidence>